<dbReference type="AlphaFoldDB" id="A0A165MSM1"/>
<dbReference type="STRING" id="1314782.A0A165MSM1"/>
<dbReference type="EMBL" id="KV425664">
    <property type="protein sequence ID" value="KZT18722.1"/>
    <property type="molecule type" value="Genomic_DNA"/>
</dbReference>
<accession>A0A165MSM1</accession>
<dbReference type="Proteomes" id="UP000076761">
    <property type="component" value="Unassembled WGS sequence"/>
</dbReference>
<evidence type="ECO:0000313" key="2">
    <source>
        <dbReference type="Proteomes" id="UP000076761"/>
    </source>
</evidence>
<evidence type="ECO:0000313" key="1">
    <source>
        <dbReference type="EMBL" id="KZT18722.1"/>
    </source>
</evidence>
<name>A0A165MSM1_9AGAM</name>
<protein>
    <recommendedName>
        <fullName evidence="3">DUF4470 domain-containing protein</fullName>
    </recommendedName>
</protein>
<sequence length="845" mass="94602">MSHRPPRNILLYVLIFEGEPIDKIWNIYYHFFIDEASSAVLAHHCEMLLAQSNSVVEWHEYKYGSWLKVLDSLTLADIRTYWQSYVDFRSIDSGKNARMRKEFDKLAAPNRNGFNYGCARCTGPLMPQAMATMSELYQVQLAKLINPTFVYSLDGEKFEPHYGTFPLQSFHLAHAFAPIPSVSTPVGSEDMVIQTAKEQFAAWCGRFREVRGTVVHLDSIRSTASPTSFDVIDTSNLTDYLGLIHILLVSVPLLKTDPDRNAILYTETLLPSGRMRRVMSVFIGLAPRPLLTGFQSTSHSNELVIHHVKEGITDQFHQRVSWVRPIDGDPLHGVPATLVLGSESSAHDLGALLFRLYDNIGFEHNGIGEVLRLSSLKSAQALFENSRAMEKIYYNRRTVAKLFRFARDRIEVSDSKWENAIGVFLMKVQTDSSRLVGMKYIQDLCLQFHIEGVHTTDILRNDWMHCHGIQPLPSKLFRGWSDIPLVVCVVLTVPRHAFRPFLEWKDDELFGSPVLHMQFDTQDGHSNSFSSLHGVAGELDLSSEDPKIQEVKPFFDAASFVFSCWLPTWLITSVGLKVGLTIQSTPRMVENFMSQLGPMLMLYSARILDTDSVRILRSRPGILSELDIASSGTKTLSSLSDSLSHRPRVAVNLSMSKIPALTGQLDICDEAAKIALVGKAAVSIGVFKYIVTYPLAIIGEKSKLRIARKSGYIEILSQARTAGKPNWRVGRAHERLGLFKNNPRVFGLAEPSRGGVHTLLFIYQLRLDLAAFTVVADIAVLPLDNGLMPQLRPRIQALQDHGGPCVTTTRGWKRRRGESYSLPWSSAAARGITRRHASTGTGPIA</sequence>
<gene>
    <name evidence="1" type="ORF">NEOLEDRAFT_1152442</name>
</gene>
<keyword evidence="2" id="KW-1185">Reference proteome</keyword>
<reference evidence="1 2" key="1">
    <citation type="journal article" date="2016" name="Mol. Biol. Evol.">
        <title>Comparative Genomics of Early-Diverging Mushroom-Forming Fungi Provides Insights into the Origins of Lignocellulose Decay Capabilities.</title>
        <authorList>
            <person name="Nagy L.G."/>
            <person name="Riley R."/>
            <person name="Tritt A."/>
            <person name="Adam C."/>
            <person name="Daum C."/>
            <person name="Floudas D."/>
            <person name="Sun H."/>
            <person name="Yadav J.S."/>
            <person name="Pangilinan J."/>
            <person name="Larsson K.H."/>
            <person name="Matsuura K."/>
            <person name="Barry K."/>
            <person name="Labutti K."/>
            <person name="Kuo R."/>
            <person name="Ohm R.A."/>
            <person name="Bhattacharya S.S."/>
            <person name="Shirouzu T."/>
            <person name="Yoshinaga Y."/>
            <person name="Martin F.M."/>
            <person name="Grigoriev I.V."/>
            <person name="Hibbett D.S."/>
        </authorList>
    </citation>
    <scope>NUCLEOTIDE SEQUENCE [LARGE SCALE GENOMIC DNA]</scope>
    <source>
        <strain evidence="1 2">HHB14362 ss-1</strain>
    </source>
</reference>
<organism evidence="1 2">
    <name type="scientific">Neolentinus lepideus HHB14362 ss-1</name>
    <dbReference type="NCBI Taxonomy" id="1314782"/>
    <lineage>
        <taxon>Eukaryota</taxon>
        <taxon>Fungi</taxon>
        <taxon>Dikarya</taxon>
        <taxon>Basidiomycota</taxon>
        <taxon>Agaricomycotina</taxon>
        <taxon>Agaricomycetes</taxon>
        <taxon>Gloeophyllales</taxon>
        <taxon>Gloeophyllaceae</taxon>
        <taxon>Neolentinus</taxon>
    </lineage>
</organism>
<proteinExistence type="predicted"/>
<dbReference type="InParanoid" id="A0A165MSM1"/>
<evidence type="ECO:0008006" key="3">
    <source>
        <dbReference type="Google" id="ProtNLM"/>
    </source>
</evidence>
<dbReference type="OrthoDB" id="432970at2759"/>